<evidence type="ECO:0000256" key="12">
    <source>
        <dbReference type="PROSITE-ProRule" id="PRU10141"/>
    </source>
</evidence>
<evidence type="ECO:0000313" key="16">
    <source>
        <dbReference type="EMBL" id="TRY70982.1"/>
    </source>
</evidence>
<dbReference type="Proteomes" id="UP000318571">
    <property type="component" value="Chromosome 9"/>
</dbReference>
<dbReference type="FunFam" id="1.10.510.10:FF:000571">
    <property type="entry name" value="Maternal embryonic leucine zipper kinase"/>
    <property type="match status" value="1"/>
</dbReference>
<dbReference type="InterPro" id="IPR000719">
    <property type="entry name" value="Prot_kinase_dom"/>
</dbReference>
<keyword evidence="6 12" id="KW-0547">Nucleotide-binding</keyword>
<comment type="subcellular location">
    <subcellularLocation>
        <location evidence="1">Host cytoplasm</location>
    </subcellularLocation>
</comment>
<accession>A0A553P042</accession>
<dbReference type="InterPro" id="IPR017441">
    <property type="entry name" value="Protein_kinase_ATP_BS"/>
</dbReference>
<evidence type="ECO:0000256" key="2">
    <source>
        <dbReference type="ARBA" id="ARBA00012513"/>
    </source>
</evidence>
<dbReference type="EMBL" id="VCGU01000009">
    <property type="protein sequence ID" value="TRY70982.1"/>
    <property type="molecule type" value="Genomic_DNA"/>
</dbReference>
<dbReference type="InterPro" id="IPR011009">
    <property type="entry name" value="Kinase-like_dom_sf"/>
</dbReference>
<dbReference type="Gene3D" id="1.10.510.10">
    <property type="entry name" value="Transferase(Phosphotransferase) domain 1"/>
    <property type="match status" value="1"/>
</dbReference>
<evidence type="ECO:0000313" key="17">
    <source>
        <dbReference type="Proteomes" id="UP000318571"/>
    </source>
</evidence>
<feature type="region of interest" description="Disordered" evidence="14">
    <location>
        <begin position="330"/>
        <end position="349"/>
    </location>
</feature>
<feature type="binding site" evidence="12">
    <location>
        <position position="63"/>
    </location>
    <ligand>
        <name>ATP</name>
        <dbReference type="ChEBI" id="CHEBI:30616"/>
    </ligand>
</feature>
<comment type="caution">
    <text evidence="16">The sequence shown here is derived from an EMBL/GenBank/DDBJ whole genome shotgun (WGS) entry which is preliminary data.</text>
</comment>
<evidence type="ECO:0000256" key="8">
    <source>
        <dbReference type="ARBA" id="ARBA00022840"/>
    </source>
</evidence>
<evidence type="ECO:0000256" key="11">
    <source>
        <dbReference type="ARBA" id="ARBA00048679"/>
    </source>
</evidence>
<dbReference type="InterPro" id="IPR008271">
    <property type="entry name" value="Ser/Thr_kinase_AS"/>
</dbReference>
<evidence type="ECO:0000256" key="6">
    <source>
        <dbReference type="ARBA" id="ARBA00022741"/>
    </source>
</evidence>
<comment type="similarity">
    <text evidence="13">Belongs to the protein kinase superfamily.</text>
</comment>
<keyword evidence="7" id="KW-0418">Kinase</keyword>
<reference evidence="16 17" key="1">
    <citation type="journal article" date="2018" name="Nat. Ecol. Evol.">
        <title>Genomic signatures of mitonuclear coevolution across populations of Tigriopus californicus.</title>
        <authorList>
            <person name="Barreto F.S."/>
            <person name="Watson E.T."/>
            <person name="Lima T.G."/>
            <person name="Willett C.S."/>
            <person name="Edmands S."/>
            <person name="Li W."/>
            <person name="Burton R.S."/>
        </authorList>
    </citation>
    <scope>NUCLEOTIDE SEQUENCE [LARGE SCALE GENOMIC DNA]</scope>
    <source>
        <strain evidence="16 17">San Diego</strain>
    </source>
</reference>
<dbReference type="PROSITE" id="PS00107">
    <property type="entry name" value="PROTEIN_KINASE_ATP"/>
    <property type="match status" value="1"/>
</dbReference>
<feature type="compositionally biased region" description="Low complexity" evidence="14">
    <location>
        <begin position="334"/>
        <end position="349"/>
    </location>
</feature>
<keyword evidence="8 12" id="KW-0067">ATP-binding</keyword>
<evidence type="ECO:0000256" key="5">
    <source>
        <dbReference type="ARBA" id="ARBA00022679"/>
    </source>
</evidence>
<dbReference type="OMA" id="CKDLFDY"/>
<dbReference type="Pfam" id="PF00069">
    <property type="entry name" value="Pkinase"/>
    <property type="match status" value="1"/>
</dbReference>
<comment type="catalytic activity">
    <reaction evidence="11">
        <text>L-seryl-[protein] + ATP = O-phospho-L-seryl-[protein] + ADP + H(+)</text>
        <dbReference type="Rhea" id="RHEA:17989"/>
        <dbReference type="Rhea" id="RHEA-COMP:9863"/>
        <dbReference type="Rhea" id="RHEA-COMP:11604"/>
        <dbReference type="ChEBI" id="CHEBI:15378"/>
        <dbReference type="ChEBI" id="CHEBI:29999"/>
        <dbReference type="ChEBI" id="CHEBI:30616"/>
        <dbReference type="ChEBI" id="CHEBI:83421"/>
        <dbReference type="ChEBI" id="CHEBI:456216"/>
        <dbReference type="EC" id="2.7.11.1"/>
    </reaction>
</comment>
<dbReference type="PANTHER" id="PTHR22984">
    <property type="entry name" value="SERINE/THREONINE-PROTEIN KINASE PIM"/>
    <property type="match status" value="1"/>
</dbReference>
<sequence>MRLRDLLNLSSSKGSTTTMQRESVSSQREFSKQYALGAVLGKGGFGTVYSAHRIKDRLPVAVKIVSKNRIIAMDKNATHIPIEVALMKQVASVPGVIKLIDFFEMPDCFFLVMERMNNCKDLFDYISDAGFVPEVLAKRFFRQILTTVIQCQESGVLHRDIKDENLLIDTKTLELKLIDFGSGAQWKEDVYTDFDGTRVYAPPEWIKFRRYRADGLTVWSLGILLFDMVCGDIPFESDSQIKRAHLSFRPELKLSLEVQDLIQRCLTVNQSDRINLSQILDHPWMQVSEPQGTFMKSLPVLQRALSQPMAVANQTKPAKEISNSLESEMSEDFSMGSLSDSPGSSMSISPIPMLHPKGLQRNKISVGDLTLAGSSVETPMSL</sequence>
<dbReference type="PROSITE" id="PS50011">
    <property type="entry name" value="PROTEIN_KINASE_DOM"/>
    <property type="match status" value="1"/>
</dbReference>
<dbReference type="GO" id="GO:0030430">
    <property type="term" value="C:host cell cytoplasm"/>
    <property type="evidence" value="ECO:0007669"/>
    <property type="project" value="UniProtKB-SubCell"/>
</dbReference>
<dbReference type="EC" id="2.7.11.1" evidence="2"/>
<keyword evidence="17" id="KW-1185">Reference proteome</keyword>
<evidence type="ECO:0000256" key="9">
    <source>
        <dbReference type="ARBA" id="ARBA00023200"/>
    </source>
</evidence>
<evidence type="ECO:0000256" key="13">
    <source>
        <dbReference type="RuleBase" id="RU000304"/>
    </source>
</evidence>
<dbReference type="GO" id="GO:0005737">
    <property type="term" value="C:cytoplasm"/>
    <property type="evidence" value="ECO:0007669"/>
    <property type="project" value="TreeGrafter"/>
</dbReference>
<dbReference type="PANTHER" id="PTHR22984:SF25">
    <property type="entry name" value="PROTEIN KINASE DOMAIN-CONTAINING PROTEIN"/>
    <property type="match status" value="1"/>
</dbReference>
<name>A0A553P042_TIGCA</name>
<keyword evidence="5" id="KW-0808">Transferase</keyword>
<dbReference type="GO" id="GO:0004674">
    <property type="term" value="F:protein serine/threonine kinase activity"/>
    <property type="evidence" value="ECO:0007669"/>
    <property type="project" value="UniProtKB-KW"/>
</dbReference>
<dbReference type="InterPro" id="IPR051138">
    <property type="entry name" value="PIM_Ser/Thr_kinase"/>
</dbReference>
<dbReference type="OrthoDB" id="193931at2759"/>
<evidence type="ECO:0000256" key="3">
    <source>
        <dbReference type="ARBA" id="ARBA00016885"/>
    </source>
</evidence>
<dbReference type="SUPFAM" id="SSF56112">
    <property type="entry name" value="Protein kinase-like (PK-like)"/>
    <property type="match status" value="1"/>
</dbReference>
<dbReference type="AlphaFoldDB" id="A0A553P042"/>
<evidence type="ECO:0000256" key="14">
    <source>
        <dbReference type="SAM" id="MobiDB-lite"/>
    </source>
</evidence>
<evidence type="ECO:0000256" key="4">
    <source>
        <dbReference type="ARBA" id="ARBA00022527"/>
    </source>
</evidence>
<gene>
    <name evidence="16" type="ORF">TCAL_08249</name>
</gene>
<evidence type="ECO:0000256" key="1">
    <source>
        <dbReference type="ARBA" id="ARBA00004192"/>
    </source>
</evidence>
<evidence type="ECO:0000256" key="10">
    <source>
        <dbReference type="ARBA" id="ARBA00047899"/>
    </source>
</evidence>
<organism evidence="16 17">
    <name type="scientific">Tigriopus californicus</name>
    <name type="common">Marine copepod</name>
    <dbReference type="NCBI Taxonomy" id="6832"/>
    <lineage>
        <taxon>Eukaryota</taxon>
        <taxon>Metazoa</taxon>
        <taxon>Ecdysozoa</taxon>
        <taxon>Arthropoda</taxon>
        <taxon>Crustacea</taxon>
        <taxon>Multicrustacea</taxon>
        <taxon>Hexanauplia</taxon>
        <taxon>Copepoda</taxon>
        <taxon>Harpacticoida</taxon>
        <taxon>Harpacticidae</taxon>
        <taxon>Tigriopus</taxon>
    </lineage>
</organism>
<dbReference type="GO" id="GO:0005524">
    <property type="term" value="F:ATP binding"/>
    <property type="evidence" value="ECO:0007669"/>
    <property type="project" value="UniProtKB-UniRule"/>
</dbReference>
<proteinExistence type="inferred from homology"/>
<comment type="catalytic activity">
    <reaction evidence="10">
        <text>L-threonyl-[protein] + ATP = O-phospho-L-threonyl-[protein] + ADP + H(+)</text>
        <dbReference type="Rhea" id="RHEA:46608"/>
        <dbReference type="Rhea" id="RHEA-COMP:11060"/>
        <dbReference type="Rhea" id="RHEA-COMP:11605"/>
        <dbReference type="ChEBI" id="CHEBI:15378"/>
        <dbReference type="ChEBI" id="CHEBI:30013"/>
        <dbReference type="ChEBI" id="CHEBI:30616"/>
        <dbReference type="ChEBI" id="CHEBI:61977"/>
        <dbReference type="ChEBI" id="CHEBI:456216"/>
        <dbReference type="EC" id="2.7.11.1"/>
    </reaction>
</comment>
<protein>
    <recommendedName>
        <fullName evidence="3">Serine/threonine-protein kinase 1</fullName>
        <ecNumber evidence="2">2.7.11.1</ecNumber>
    </recommendedName>
</protein>
<dbReference type="CDD" id="cd14005">
    <property type="entry name" value="STKc_PIM"/>
    <property type="match status" value="1"/>
</dbReference>
<dbReference type="PROSITE" id="PS00108">
    <property type="entry name" value="PROTEIN_KINASE_ST"/>
    <property type="match status" value="1"/>
</dbReference>
<feature type="domain" description="Protein kinase" evidence="15">
    <location>
        <begin position="34"/>
        <end position="285"/>
    </location>
</feature>
<keyword evidence="4 13" id="KW-0723">Serine/threonine-protein kinase</keyword>
<evidence type="ECO:0000256" key="7">
    <source>
        <dbReference type="ARBA" id="ARBA00022777"/>
    </source>
</evidence>
<keyword evidence="9" id="KW-1035">Host cytoplasm</keyword>
<evidence type="ECO:0000259" key="15">
    <source>
        <dbReference type="PROSITE" id="PS50011"/>
    </source>
</evidence>
<dbReference type="STRING" id="6832.A0A553P042"/>
<dbReference type="Gene3D" id="3.30.200.20">
    <property type="entry name" value="Phosphorylase Kinase, domain 1"/>
    <property type="match status" value="1"/>
</dbReference>
<dbReference type="SMART" id="SM00220">
    <property type="entry name" value="S_TKc"/>
    <property type="match status" value="1"/>
</dbReference>